<dbReference type="HOGENOM" id="CLU_188984_0_0_9"/>
<dbReference type="InterPro" id="IPR019052">
    <property type="entry name" value="DUF2383"/>
</dbReference>
<dbReference type="EMBL" id="CP002400">
    <property type="protein sequence ID" value="ADU27223.1"/>
    <property type="molecule type" value="Genomic_DNA"/>
</dbReference>
<dbReference type="KEGG" id="eha:Ethha_1693"/>
<dbReference type="InterPro" id="IPR012347">
    <property type="entry name" value="Ferritin-like"/>
</dbReference>
<dbReference type="Pfam" id="PF09537">
    <property type="entry name" value="DUF2383"/>
    <property type="match status" value="1"/>
</dbReference>
<evidence type="ECO:0000313" key="2">
    <source>
        <dbReference type="EMBL" id="ADU27223.1"/>
    </source>
</evidence>
<reference evidence="2 3" key="1">
    <citation type="submission" date="2010-12" db="EMBL/GenBank/DDBJ databases">
        <title>Complete sequence of Ethanoligenens harbinense YUAN-3.</title>
        <authorList>
            <person name="Lucas S."/>
            <person name="Copeland A."/>
            <person name="Lapidus A."/>
            <person name="Cheng J.-F."/>
            <person name="Bruce D."/>
            <person name="Goodwin L."/>
            <person name="Pitluck S."/>
            <person name="Chertkov O."/>
            <person name="Misra M."/>
            <person name="Detter J.C."/>
            <person name="Han C."/>
            <person name="Tapia R."/>
            <person name="Land M."/>
            <person name="Hauser L."/>
            <person name="Jeffries C."/>
            <person name="Kyrpides N."/>
            <person name="Ivanova N."/>
            <person name="Mikhailova N."/>
            <person name="Wang A."/>
            <person name="Mouttaki H."/>
            <person name="He Z."/>
            <person name="Zhou J."/>
            <person name="Hemme C.L."/>
            <person name="Woyke T."/>
        </authorList>
    </citation>
    <scope>NUCLEOTIDE SEQUENCE [LARGE SCALE GENOMIC DNA]</scope>
    <source>
        <strain evidence="3">DSM 18485 / JCM 12961 / CGMCC 1.5033 / YUAN-3</strain>
    </source>
</reference>
<dbReference type="AlphaFoldDB" id="E6U964"/>
<dbReference type="STRING" id="663278.Ethha_1693"/>
<evidence type="ECO:0000313" key="3">
    <source>
        <dbReference type="Proteomes" id="UP000001551"/>
    </source>
</evidence>
<evidence type="ECO:0000259" key="1">
    <source>
        <dbReference type="Pfam" id="PF09537"/>
    </source>
</evidence>
<accession>E6U964</accession>
<gene>
    <name evidence="2" type="ordered locus">Ethha_1693</name>
</gene>
<protein>
    <recommendedName>
        <fullName evidence="1">DUF2383 domain-containing protein</fullName>
    </recommendedName>
</protein>
<sequence length="62" mass="7617">MNNNLNMLHDLLQTEITNQSMYNKYMMDIQNPEIRQMFMQMRDGKMQQVTQLQQEIKNFMRS</sequence>
<dbReference type="Proteomes" id="UP000001551">
    <property type="component" value="Chromosome"/>
</dbReference>
<feature type="domain" description="DUF2383" evidence="1">
    <location>
        <begin position="5"/>
        <end position="59"/>
    </location>
</feature>
<name>E6U964_ETHHY</name>
<dbReference type="Gene3D" id="1.20.1260.10">
    <property type="match status" value="1"/>
</dbReference>
<dbReference type="RefSeq" id="WP_013485576.1">
    <property type="nucleotide sequence ID" value="NC_014828.1"/>
</dbReference>
<organism evidence="2 3">
    <name type="scientific">Ethanoligenens harbinense (strain DSM 18485 / JCM 12961 / CGMCC 1.5033 / YUAN-3)</name>
    <dbReference type="NCBI Taxonomy" id="663278"/>
    <lineage>
        <taxon>Bacteria</taxon>
        <taxon>Bacillati</taxon>
        <taxon>Bacillota</taxon>
        <taxon>Clostridia</taxon>
        <taxon>Eubacteriales</taxon>
        <taxon>Oscillospiraceae</taxon>
        <taxon>Ethanoligenens</taxon>
    </lineage>
</organism>
<keyword evidence="3" id="KW-1185">Reference proteome</keyword>
<proteinExistence type="predicted"/>